<feature type="region of interest" description="Disordered" evidence="16">
    <location>
        <begin position="97"/>
        <end position="174"/>
    </location>
</feature>
<feature type="domain" description="RING-type" evidence="18">
    <location>
        <begin position="43"/>
        <end position="85"/>
    </location>
</feature>
<comment type="subcellular location">
    <subcellularLocation>
        <location evidence="2">Membrane</location>
        <topology evidence="2">Single-pass membrane protein</topology>
    </subcellularLocation>
</comment>
<dbReference type="EMBL" id="JAAGAX010000012">
    <property type="protein sequence ID" value="KAF2297241.1"/>
    <property type="molecule type" value="Genomic_DNA"/>
</dbReference>
<sequence>MRANLQDSNDIFRQAELGLKKEMREMLPIIVYKESFSVKDTQCPVCLGDYQAEDRLQQIPACGHTFHMECIDQWLANHTTCPLCRLSLIASAKVPSELPNNEAETRQDSSVAGNSDEISVQSGPTESFGESQSARHSEPGNEDSRIVHNSAEERRSECADVGREFGGATNEPEEHENIRCGLSKMGSIQNTVHYCCVFRGNRNLYVYSGGDDEIENLAALSLERIPAYHKWYFETIGKRTFGFLIEDGYVYFIIVDEGLGNSAVLHFLEHVRDEFKKVARKGSRGSFSGLSSINVQEQLVPVVRRLITSLEHVSQHDWNTETSSSDNMGLSPSPSDANGQIEVLTSTKAPLLAKSNKQEKKKSKEHVIVMRDIELEEHRKSTDRGVKIDSTSLDSNNQGGVASQISLQKDLGSMRIRSSSQSIRKKWCRQMYQLIVKLEPEIHLLLDSAYPEYVRISLRQGINFNLAKHCCGECAPHVIGVSRSLYKSYDTMEEALHAFNHANNLPMNSYRGGDGMSLVASSGISTTLGNEEPCQQYLSTINMESKKSLMFGKEDPREESPSISNLQLRNMESKKLDYSAFFYGFVAGIILGVLFGCYLM</sequence>
<evidence type="ECO:0000313" key="21">
    <source>
        <dbReference type="Proteomes" id="UP000467840"/>
    </source>
</evidence>
<dbReference type="InterPro" id="IPR011012">
    <property type="entry name" value="Longin-like_dom_sf"/>
</dbReference>
<keyword evidence="9 15" id="KW-0863">Zinc-finger</keyword>
<dbReference type="InterPro" id="IPR010908">
    <property type="entry name" value="Longin_dom"/>
</dbReference>
<feature type="compositionally biased region" description="Polar residues" evidence="16">
    <location>
        <begin position="108"/>
        <end position="132"/>
    </location>
</feature>
<keyword evidence="8" id="KW-0479">Metal-binding</keyword>
<dbReference type="Proteomes" id="UP000467840">
    <property type="component" value="Chromosome 18"/>
</dbReference>
<dbReference type="GO" id="GO:0016020">
    <property type="term" value="C:membrane"/>
    <property type="evidence" value="ECO:0007669"/>
    <property type="project" value="UniProtKB-SubCell"/>
</dbReference>
<dbReference type="EC" id="2.3.2.27" evidence="5"/>
<dbReference type="CDD" id="cd16461">
    <property type="entry name" value="RING-H2_EL5-like"/>
    <property type="match status" value="1"/>
</dbReference>
<feature type="region of interest" description="Disordered" evidence="16">
    <location>
        <begin position="317"/>
        <end position="337"/>
    </location>
</feature>
<evidence type="ECO:0000256" key="15">
    <source>
        <dbReference type="PROSITE-ProRule" id="PRU00175"/>
    </source>
</evidence>
<dbReference type="FunFam" id="3.30.40.10:FF:000503">
    <property type="entry name" value="RING-H2 finger protein ATL7"/>
    <property type="match status" value="1"/>
</dbReference>
<evidence type="ECO:0000256" key="4">
    <source>
        <dbReference type="ARBA" id="ARBA00008025"/>
    </source>
</evidence>
<evidence type="ECO:0000256" key="2">
    <source>
        <dbReference type="ARBA" id="ARBA00004167"/>
    </source>
</evidence>
<dbReference type="InterPro" id="IPR013083">
    <property type="entry name" value="Znf_RING/FYVE/PHD"/>
</dbReference>
<dbReference type="SUPFAM" id="SSF64356">
    <property type="entry name" value="SNARE-like"/>
    <property type="match status" value="1"/>
</dbReference>
<gene>
    <name evidence="20" type="ORF">GH714_019874</name>
</gene>
<keyword evidence="11" id="KW-0862">Zinc</keyword>
<feature type="transmembrane region" description="Helical" evidence="17">
    <location>
        <begin position="580"/>
        <end position="599"/>
    </location>
</feature>
<evidence type="ECO:0000256" key="13">
    <source>
        <dbReference type="ARBA" id="ARBA00023136"/>
    </source>
</evidence>
<evidence type="ECO:0000256" key="8">
    <source>
        <dbReference type="ARBA" id="ARBA00022723"/>
    </source>
</evidence>
<feature type="domain" description="Longin" evidence="19">
    <location>
        <begin position="237"/>
        <end position="277"/>
    </location>
</feature>
<keyword evidence="21" id="KW-1185">Reference proteome</keyword>
<comment type="pathway">
    <text evidence="3">Protein modification; protein ubiquitination.</text>
</comment>
<keyword evidence="7 17" id="KW-0812">Transmembrane</keyword>
<evidence type="ECO:0000256" key="14">
    <source>
        <dbReference type="ARBA" id="ARBA00024209"/>
    </source>
</evidence>
<organism evidence="20 21">
    <name type="scientific">Hevea brasiliensis</name>
    <name type="common">Para rubber tree</name>
    <name type="synonym">Siphonia brasiliensis</name>
    <dbReference type="NCBI Taxonomy" id="3981"/>
    <lineage>
        <taxon>Eukaryota</taxon>
        <taxon>Viridiplantae</taxon>
        <taxon>Streptophyta</taxon>
        <taxon>Embryophyta</taxon>
        <taxon>Tracheophyta</taxon>
        <taxon>Spermatophyta</taxon>
        <taxon>Magnoliopsida</taxon>
        <taxon>eudicotyledons</taxon>
        <taxon>Gunneridae</taxon>
        <taxon>Pentapetalae</taxon>
        <taxon>rosids</taxon>
        <taxon>fabids</taxon>
        <taxon>Malpighiales</taxon>
        <taxon>Euphorbiaceae</taxon>
        <taxon>Crotonoideae</taxon>
        <taxon>Micrandreae</taxon>
        <taxon>Hevea</taxon>
    </lineage>
</organism>
<keyword evidence="12 17" id="KW-1133">Transmembrane helix</keyword>
<comment type="similarity">
    <text evidence="4">Belongs to the synaptobrevin family.</text>
</comment>
<dbReference type="Pfam" id="PF13639">
    <property type="entry name" value="zf-RING_2"/>
    <property type="match status" value="1"/>
</dbReference>
<evidence type="ECO:0000259" key="18">
    <source>
        <dbReference type="PROSITE" id="PS50089"/>
    </source>
</evidence>
<dbReference type="Gene3D" id="3.30.40.10">
    <property type="entry name" value="Zinc/RING finger domain, C3HC4 (zinc finger)"/>
    <property type="match status" value="1"/>
</dbReference>
<dbReference type="PROSITE" id="PS50859">
    <property type="entry name" value="LONGIN"/>
    <property type="match status" value="1"/>
</dbReference>
<name>A0A6A6L776_HEVBR</name>
<comment type="catalytic activity">
    <reaction evidence="1">
        <text>S-ubiquitinyl-[E2 ubiquitin-conjugating enzyme]-L-cysteine + [acceptor protein]-L-lysine = [E2 ubiquitin-conjugating enzyme]-L-cysteine + N(6)-ubiquitinyl-[acceptor protein]-L-lysine.</text>
        <dbReference type="EC" id="2.3.2.27"/>
    </reaction>
</comment>
<dbReference type="GO" id="GO:0061630">
    <property type="term" value="F:ubiquitin protein ligase activity"/>
    <property type="evidence" value="ECO:0007669"/>
    <property type="project" value="UniProtKB-EC"/>
</dbReference>
<comment type="similarity">
    <text evidence="14">Belongs to the RING-type zinc finger family. ATL subfamily.</text>
</comment>
<dbReference type="PROSITE" id="PS50089">
    <property type="entry name" value="ZF_RING_2"/>
    <property type="match status" value="1"/>
</dbReference>
<evidence type="ECO:0000259" key="19">
    <source>
        <dbReference type="PROSITE" id="PS50859"/>
    </source>
</evidence>
<evidence type="ECO:0000256" key="6">
    <source>
        <dbReference type="ARBA" id="ARBA00022679"/>
    </source>
</evidence>
<proteinExistence type="inferred from homology"/>
<evidence type="ECO:0000256" key="9">
    <source>
        <dbReference type="ARBA" id="ARBA00022771"/>
    </source>
</evidence>
<dbReference type="PANTHER" id="PTHR47461:SF1">
    <property type="entry name" value="PHYTOLONGIN PHYL1.2"/>
    <property type="match status" value="1"/>
</dbReference>
<dbReference type="SMART" id="SM01270">
    <property type="entry name" value="Longin"/>
    <property type="match status" value="1"/>
</dbReference>
<comment type="caution">
    <text evidence="20">The sequence shown here is derived from an EMBL/GenBank/DDBJ whole genome shotgun (WGS) entry which is preliminary data.</text>
</comment>
<evidence type="ECO:0000256" key="5">
    <source>
        <dbReference type="ARBA" id="ARBA00012483"/>
    </source>
</evidence>
<dbReference type="SUPFAM" id="SSF57850">
    <property type="entry name" value="RING/U-box"/>
    <property type="match status" value="1"/>
</dbReference>
<dbReference type="AlphaFoldDB" id="A0A6A6L776"/>
<keyword evidence="10" id="KW-0833">Ubl conjugation pathway</keyword>
<feature type="compositionally biased region" description="Polar residues" evidence="16">
    <location>
        <begin position="320"/>
        <end position="337"/>
    </location>
</feature>
<dbReference type="InterPro" id="IPR044783">
    <property type="entry name" value="PHYL"/>
</dbReference>
<evidence type="ECO:0000256" key="10">
    <source>
        <dbReference type="ARBA" id="ARBA00022786"/>
    </source>
</evidence>
<feature type="compositionally biased region" description="Basic and acidic residues" evidence="16">
    <location>
        <begin position="133"/>
        <end position="163"/>
    </location>
</feature>
<dbReference type="InterPro" id="IPR001841">
    <property type="entry name" value="Znf_RING"/>
</dbReference>
<dbReference type="GO" id="GO:0008270">
    <property type="term" value="F:zinc ion binding"/>
    <property type="evidence" value="ECO:0007669"/>
    <property type="project" value="UniProtKB-KW"/>
</dbReference>
<accession>A0A6A6L776</accession>
<dbReference type="SMART" id="SM00184">
    <property type="entry name" value="RING"/>
    <property type="match status" value="1"/>
</dbReference>
<dbReference type="Gene3D" id="3.30.450.50">
    <property type="entry name" value="Longin domain"/>
    <property type="match status" value="1"/>
</dbReference>
<evidence type="ECO:0000256" key="17">
    <source>
        <dbReference type="SAM" id="Phobius"/>
    </source>
</evidence>
<evidence type="ECO:0000256" key="12">
    <source>
        <dbReference type="ARBA" id="ARBA00022989"/>
    </source>
</evidence>
<evidence type="ECO:0000313" key="20">
    <source>
        <dbReference type="EMBL" id="KAF2297241.1"/>
    </source>
</evidence>
<evidence type="ECO:0000256" key="16">
    <source>
        <dbReference type="SAM" id="MobiDB-lite"/>
    </source>
</evidence>
<keyword evidence="13 17" id="KW-0472">Membrane</keyword>
<keyword evidence="6" id="KW-0808">Transferase</keyword>
<evidence type="ECO:0000256" key="7">
    <source>
        <dbReference type="ARBA" id="ARBA00022692"/>
    </source>
</evidence>
<evidence type="ECO:0000256" key="3">
    <source>
        <dbReference type="ARBA" id="ARBA00004906"/>
    </source>
</evidence>
<dbReference type="PANTHER" id="PTHR47461">
    <property type="entry name" value="PHYTOLONGIN PHYL1.2"/>
    <property type="match status" value="1"/>
</dbReference>
<reference evidence="20 21" key="1">
    <citation type="journal article" date="2020" name="Mol. Plant">
        <title>The Chromosome-Based Rubber Tree Genome Provides New Insights into Spurge Genome Evolution and Rubber Biosynthesis.</title>
        <authorList>
            <person name="Liu J."/>
            <person name="Shi C."/>
            <person name="Shi C.C."/>
            <person name="Li W."/>
            <person name="Zhang Q.J."/>
            <person name="Zhang Y."/>
            <person name="Li K."/>
            <person name="Lu H.F."/>
            <person name="Shi C."/>
            <person name="Zhu S.T."/>
            <person name="Xiao Z.Y."/>
            <person name="Nan H."/>
            <person name="Yue Y."/>
            <person name="Zhu X.G."/>
            <person name="Wu Y."/>
            <person name="Hong X.N."/>
            <person name="Fan G.Y."/>
            <person name="Tong Y."/>
            <person name="Zhang D."/>
            <person name="Mao C.L."/>
            <person name="Liu Y.L."/>
            <person name="Hao S.J."/>
            <person name="Liu W.Q."/>
            <person name="Lv M.Q."/>
            <person name="Zhang H.B."/>
            <person name="Liu Y."/>
            <person name="Hu-Tang G.R."/>
            <person name="Wang J.P."/>
            <person name="Wang J.H."/>
            <person name="Sun Y.H."/>
            <person name="Ni S.B."/>
            <person name="Chen W.B."/>
            <person name="Zhang X.C."/>
            <person name="Jiao Y.N."/>
            <person name="Eichler E.E."/>
            <person name="Li G.H."/>
            <person name="Liu X."/>
            <person name="Gao L.Z."/>
        </authorList>
    </citation>
    <scope>NUCLEOTIDE SEQUENCE [LARGE SCALE GENOMIC DNA]</scope>
    <source>
        <strain evidence="21">cv. GT1</strain>
        <tissue evidence="20">Leaf</tissue>
    </source>
</reference>
<protein>
    <recommendedName>
        <fullName evidence="5">RING-type E3 ubiquitin transferase</fullName>
        <ecNumber evidence="5">2.3.2.27</ecNumber>
    </recommendedName>
</protein>
<evidence type="ECO:0000256" key="11">
    <source>
        <dbReference type="ARBA" id="ARBA00022833"/>
    </source>
</evidence>
<evidence type="ECO:0000256" key="1">
    <source>
        <dbReference type="ARBA" id="ARBA00000900"/>
    </source>
</evidence>